<evidence type="ECO:0000313" key="1">
    <source>
        <dbReference type="EMBL" id="GEQ99188.1"/>
    </source>
</evidence>
<comment type="caution">
    <text evidence="1">The sequence shown here is derived from an EMBL/GenBank/DDBJ whole genome shotgun (WGS) entry which is preliminary data.</text>
</comment>
<name>A0A5A7MVX4_9PROT</name>
<organism evidence="1 2">
    <name type="scientific">Iodidimonas gelatinilytica</name>
    <dbReference type="NCBI Taxonomy" id="1236966"/>
    <lineage>
        <taxon>Bacteria</taxon>
        <taxon>Pseudomonadati</taxon>
        <taxon>Pseudomonadota</taxon>
        <taxon>Alphaproteobacteria</taxon>
        <taxon>Iodidimonadales</taxon>
        <taxon>Iodidimonadaceae</taxon>
        <taxon>Iodidimonas</taxon>
    </lineage>
</organism>
<sequence>MSGASKVISLRATAEDITLFGQAAEGQGVTASAWMRATLREAALAEVYGKGSAFPATPGETALLRAVLVVLQMVGRDIAEDDKRRFADKAARQIEKIKAGE</sequence>
<evidence type="ECO:0000313" key="2">
    <source>
        <dbReference type="Proteomes" id="UP000322084"/>
    </source>
</evidence>
<gene>
    <name evidence="1" type="ORF">JCM17844_28250</name>
</gene>
<dbReference type="EMBL" id="BKCL01000014">
    <property type="protein sequence ID" value="GEQ99188.1"/>
    <property type="molecule type" value="Genomic_DNA"/>
</dbReference>
<dbReference type="AlphaFoldDB" id="A0A5A7MVX4"/>
<protein>
    <submittedName>
        <fullName evidence="1">Uncharacterized protein</fullName>
    </submittedName>
</protein>
<dbReference type="RefSeq" id="WP_150001324.1">
    <property type="nucleotide sequence ID" value="NZ_BKCL01000014.1"/>
</dbReference>
<dbReference type="Proteomes" id="UP000322084">
    <property type="component" value="Unassembled WGS sequence"/>
</dbReference>
<reference evidence="1 2" key="1">
    <citation type="submission" date="2019-09" db="EMBL/GenBank/DDBJ databases">
        <title>NBRP : Genome information of microbial organism related human and environment.</title>
        <authorList>
            <person name="Hattori M."/>
            <person name="Oshima K."/>
            <person name="Inaba H."/>
            <person name="Suda W."/>
            <person name="Sakamoto M."/>
            <person name="Iino T."/>
            <person name="Kitahara M."/>
            <person name="Oshida Y."/>
            <person name="Iida T."/>
            <person name="Kudo T."/>
            <person name="Itoh T."/>
            <person name="Ohkuma M."/>
        </authorList>
    </citation>
    <scope>NUCLEOTIDE SEQUENCE [LARGE SCALE GENOMIC DNA]</scope>
    <source>
        <strain evidence="1 2">Hi-2</strain>
    </source>
</reference>
<accession>A0A5A7MVX4</accession>
<proteinExistence type="predicted"/>